<sequence length="344" mass="36991">MMAGTGTAHMRSGQDRVLVVDDLVVEFPAGRGQKVHAVSGVSFDLLDGETLGILGESGCGKSSAGRAVMQLPSPKSGSVRLDGTELTGLTPRTLRTRRKKMQMILQDPVSSLNPRRRVRDLVAEGLSIWGTRPSREQVESVLSSVGLDPAVVWDRRPHELSGGQCQRICIARALMLDPRVLICDEPVSSLDVSVQAQILNLLEETKSRYDLSMIFIAHDLAVVKNISDRIMVMYLGKVCEVTPSARLAGSALHPYTRLLLASVPEADPATDDQAADGRAAGSRSPGGLAEPGEKSVELPSPLNPPSGCRFRTRCPLATDRCAAEEPLLREVGDGHYLACHNMGN</sequence>
<dbReference type="Gene3D" id="3.40.50.300">
    <property type="entry name" value="P-loop containing nucleotide triphosphate hydrolases"/>
    <property type="match status" value="1"/>
</dbReference>
<proteinExistence type="inferred from homology"/>
<evidence type="ECO:0000313" key="7">
    <source>
        <dbReference type="EMBL" id="MEV0969221.1"/>
    </source>
</evidence>
<dbReference type="InterPro" id="IPR017871">
    <property type="entry name" value="ABC_transporter-like_CS"/>
</dbReference>
<keyword evidence="3" id="KW-0547">Nucleotide-binding</keyword>
<dbReference type="CDD" id="cd03257">
    <property type="entry name" value="ABC_NikE_OppD_transporters"/>
    <property type="match status" value="1"/>
</dbReference>
<evidence type="ECO:0000256" key="5">
    <source>
        <dbReference type="SAM" id="MobiDB-lite"/>
    </source>
</evidence>
<reference evidence="7 8" key="1">
    <citation type="submission" date="2024-06" db="EMBL/GenBank/DDBJ databases">
        <title>The Natural Products Discovery Center: Release of the First 8490 Sequenced Strains for Exploring Actinobacteria Biosynthetic Diversity.</title>
        <authorList>
            <person name="Kalkreuter E."/>
            <person name="Kautsar S.A."/>
            <person name="Yang D."/>
            <person name="Bader C.D."/>
            <person name="Teijaro C.N."/>
            <person name="Fluegel L."/>
            <person name="Davis C.M."/>
            <person name="Simpson J.R."/>
            <person name="Lauterbach L."/>
            <person name="Steele A.D."/>
            <person name="Gui C."/>
            <person name="Meng S."/>
            <person name="Li G."/>
            <person name="Viehrig K."/>
            <person name="Ye F."/>
            <person name="Su P."/>
            <person name="Kiefer A.F."/>
            <person name="Nichols A."/>
            <person name="Cepeda A.J."/>
            <person name="Yan W."/>
            <person name="Fan B."/>
            <person name="Jiang Y."/>
            <person name="Adhikari A."/>
            <person name="Zheng C.-J."/>
            <person name="Schuster L."/>
            <person name="Cowan T.M."/>
            <person name="Smanski M.J."/>
            <person name="Chevrette M.G."/>
            <person name="De Carvalho L.P.S."/>
            <person name="Shen B."/>
        </authorList>
    </citation>
    <scope>NUCLEOTIDE SEQUENCE [LARGE SCALE GENOMIC DNA]</scope>
    <source>
        <strain evidence="7 8">NPDC050100</strain>
    </source>
</reference>
<dbReference type="GO" id="GO:0005524">
    <property type="term" value="F:ATP binding"/>
    <property type="evidence" value="ECO:0007669"/>
    <property type="project" value="UniProtKB-KW"/>
</dbReference>
<evidence type="ECO:0000256" key="4">
    <source>
        <dbReference type="ARBA" id="ARBA00022840"/>
    </source>
</evidence>
<dbReference type="InterPro" id="IPR050319">
    <property type="entry name" value="ABC_transp_ATP-bind"/>
</dbReference>
<dbReference type="PANTHER" id="PTHR43776:SF7">
    <property type="entry name" value="D,D-DIPEPTIDE TRANSPORT ATP-BINDING PROTEIN DDPF-RELATED"/>
    <property type="match status" value="1"/>
</dbReference>
<evidence type="ECO:0000256" key="3">
    <source>
        <dbReference type="ARBA" id="ARBA00022741"/>
    </source>
</evidence>
<dbReference type="PROSITE" id="PS00211">
    <property type="entry name" value="ABC_TRANSPORTER_1"/>
    <property type="match status" value="1"/>
</dbReference>
<gene>
    <name evidence="7" type="ORF">AB0I59_11345</name>
</gene>
<keyword evidence="4 7" id="KW-0067">ATP-binding</keyword>
<dbReference type="Proteomes" id="UP001551675">
    <property type="component" value="Unassembled WGS sequence"/>
</dbReference>
<protein>
    <submittedName>
        <fullName evidence="7">Oligopeptide/dipeptide ABC transporter ATP-binding protein</fullName>
    </submittedName>
</protein>
<dbReference type="InterPro" id="IPR027417">
    <property type="entry name" value="P-loop_NTPase"/>
</dbReference>
<dbReference type="SUPFAM" id="SSF52540">
    <property type="entry name" value="P-loop containing nucleoside triphosphate hydrolases"/>
    <property type="match status" value="1"/>
</dbReference>
<dbReference type="PROSITE" id="PS50893">
    <property type="entry name" value="ABC_TRANSPORTER_2"/>
    <property type="match status" value="1"/>
</dbReference>
<comment type="caution">
    <text evidence="7">The sequence shown here is derived from an EMBL/GenBank/DDBJ whole genome shotgun (WGS) entry which is preliminary data.</text>
</comment>
<evidence type="ECO:0000256" key="2">
    <source>
        <dbReference type="ARBA" id="ARBA00022448"/>
    </source>
</evidence>
<accession>A0ABV3GCD1</accession>
<dbReference type="EMBL" id="JBFALK010000005">
    <property type="protein sequence ID" value="MEV0969221.1"/>
    <property type="molecule type" value="Genomic_DNA"/>
</dbReference>
<dbReference type="PANTHER" id="PTHR43776">
    <property type="entry name" value="TRANSPORT ATP-BINDING PROTEIN"/>
    <property type="match status" value="1"/>
</dbReference>
<dbReference type="Pfam" id="PF08352">
    <property type="entry name" value="oligo_HPY"/>
    <property type="match status" value="1"/>
</dbReference>
<keyword evidence="2" id="KW-0813">Transport</keyword>
<dbReference type="SMART" id="SM00382">
    <property type="entry name" value="AAA"/>
    <property type="match status" value="1"/>
</dbReference>
<comment type="similarity">
    <text evidence="1">Belongs to the ABC transporter superfamily.</text>
</comment>
<evidence type="ECO:0000256" key="1">
    <source>
        <dbReference type="ARBA" id="ARBA00005417"/>
    </source>
</evidence>
<evidence type="ECO:0000259" key="6">
    <source>
        <dbReference type="PROSITE" id="PS50893"/>
    </source>
</evidence>
<dbReference type="InterPro" id="IPR013563">
    <property type="entry name" value="Oligopep_ABC_C"/>
</dbReference>
<keyword evidence="8" id="KW-1185">Reference proteome</keyword>
<feature type="region of interest" description="Disordered" evidence="5">
    <location>
        <begin position="267"/>
        <end position="304"/>
    </location>
</feature>
<dbReference type="InterPro" id="IPR003439">
    <property type="entry name" value="ABC_transporter-like_ATP-bd"/>
</dbReference>
<dbReference type="InterPro" id="IPR003593">
    <property type="entry name" value="AAA+_ATPase"/>
</dbReference>
<evidence type="ECO:0000313" key="8">
    <source>
        <dbReference type="Proteomes" id="UP001551675"/>
    </source>
</evidence>
<organism evidence="7 8">
    <name type="scientific">Microtetraspora glauca</name>
    <dbReference type="NCBI Taxonomy" id="1996"/>
    <lineage>
        <taxon>Bacteria</taxon>
        <taxon>Bacillati</taxon>
        <taxon>Actinomycetota</taxon>
        <taxon>Actinomycetes</taxon>
        <taxon>Streptosporangiales</taxon>
        <taxon>Streptosporangiaceae</taxon>
        <taxon>Microtetraspora</taxon>
    </lineage>
</organism>
<dbReference type="NCBIfam" id="TIGR01727">
    <property type="entry name" value="oligo_HPY"/>
    <property type="match status" value="1"/>
</dbReference>
<name>A0ABV3GCD1_MICGL</name>
<dbReference type="Pfam" id="PF00005">
    <property type="entry name" value="ABC_tran"/>
    <property type="match status" value="1"/>
</dbReference>
<feature type="domain" description="ABC transporter" evidence="6">
    <location>
        <begin position="18"/>
        <end position="260"/>
    </location>
</feature>